<keyword evidence="14" id="KW-1185">Reference proteome</keyword>
<sequence>MTLFVRPTARLTLLALPLALTAALPALAQSANSGSNVTVYGRVDLGAGRYAQDIKSSEDTKAMVQDSSTARLGFRGTEDLGGGLSAFFNLEHRFKADTGVQDGVMWKDKAFVGIGHKQFGSITLGRISSPGDNNGIAGRYEAFGGDSLASNGSRGAKLVAKWDNTVYYQAPRWSGFSFGAAVSEASATQRKRVSGIQADYIQGPVLASVTYQTDASATDDWKTLALAGTYDFKVVKLMGIWAKSSDLNVANNGEQTVLTLGAQIPAGPGQVRVSWQKRDDNAALGSAAERRLGLGYHYPLSKQVSLNLSLAHHGYRKGTVDNGVMQYETAVRYNF</sequence>
<feature type="domain" description="Porin" evidence="12">
    <location>
        <begin position="21"/>
        <end position="315"/>
    </location>
</feature>
<dbReference type="Gene3D" id="2.40.160.10">
    <property type="entry name" value="Porin"/>
    <property type="match status" value="1"/>
</dbReference>
<comment type="subunit">
    <text evidence="2">Homotrimer.</text>
</comment>
<dbReference type="AlphaFoldDB" id="A0A059KIQ6"/>
<evidence type="ECO:0000313" key="14">
    <source>
        <dbReference type="Proteomes" id="UP000026714"/>
    </source>
</evidence>
<dbReference type="SUPFAM" id="SSF56935">
    <property type="entry name" value="Porins"/>
    <property type="match status" value="1"/>
</dbReference>
<dbReference type="PANTHER" id="PTHR34501">
    <property type="entry name" value="PROTEIN YDDL-RELATED"/>
    <property type="match status" value="1"/>
</dbReference>
<reference evidence="13 14" key="1">
    <citation type="journal article" date="2014" name="FEMS Microbiol. Ecol.">
        <title>Sphaerotilus natans encrusted with nanoball-shaped Fe(III) oxide minerals formed by nitrate-reducing mixotrophic Fe(II) oxidation.</title>
        <authorList>
            <person name="Park S."/>
            <person name="Kim D.H."/>
            <person name="Lee J.H."/>
            <person name="Hur H.G."/>
        </authorList>
    </citation>
    <scope>NUCLEOTIDE SEQUENCE [LARGE SCALE GENOMIC DNA]</scope>
    <source>
        <strain evidence="13 14">DSM 6575</strain>
    </source>
</reference>
<comment type="caution">
    <text evidence="13">The sequence shown here is derived from an EMBL/GenBank/DDBJ whole genome shotgun (WGS) entry which is preliminary data.</text>
</comment>
<dbReference type="Proteomes" id="UP000026714">
    <property type="component" value="Unassembled WGS sequence"/>
</dbReference>
<feature type="signal peptide" evidence="11">
    <location>
        <begin position="1"/>
        <end position="28"/>
    </location>
</feature>
<evidence type="ECO:0000313" key="13">
    <source>
        <dbReference type="EMBL" id="KDB50978.1"/>
    </source>
</evidence>
<feature type="chain" id="PRO_5001576474" description="Porin domain-containing protein" evidence="11">
    <location>
        <begin position="29"/>
        <end position="335"/>
    </location>
</feature>
<evidence type="ECO:0000256" key="10">
    <source>
        <dbReference type="ARBA" id="ARBA00023237"/>
    </source>
</evidence>
<gene>
    <name evidence="13" type="ORF">X805_34840</name>
</gene>
<dbReference type="GO" id="GO:0046930">
    <property type="term" value="C:pore complex"/>
    <property type="evidence" value="ECO:0007669"/>
    <property type="project" value="UniProtKB-KW"/>
</dbReference>
<dbReference type="GO" id="GO:0006811">
    <property type="term" value="P:monoatomic ion transport"/>
    <property type="evidence" value="ECO:0007669"/>
    <property type="project" value="UniProtKB-KW"/>
</dbReference>
<dbReference type="EMBL" id="AZRA01000104">
    <property type="protein sequence ID" value="KDB50978.1"/>
    <property type="molecule type" value="Genomic_DNA"/>
</dbReference>
<keyword evidence="8" id="KW-0626">Porin</keyword>
<evidence type="ECO:0000256" key="7">
    <source>
        <dbReference type="ARBA" id="ARBA00023065"/>
    </source>
</evidence>
<name>A0A059KIQ6_9BURK</name>
<accession>A0A059KIQ6</accession>
<evidence type="ECO:0000256" key="8">
    <source>
        <dbReference type="ARBA" id="ARBA00023114"/>
    </source>
</evidence>
<dbReference type="STRING" id="34103.SAMN05421778_106163"/>
<dbReference type="RefSeq" id="WP_037484673.1">
    <property type="nucleotide sequence ID" value="NZ_AZRA01000104.1"/>
</dbReference>
<evidence type="ECO:0000256" key="5">
    <source>
        <dbReference type="ARBA" id="ARBA00022692"/>
    </source>
</evidence>
<dbReference type="InterPro" id="IPR002299">
    <property type="entry name" value="Porin_Neis"/>
</dbReference>
<keyword evidence="9" id="KW-0472">Membrane</keyword>
<dbReference type="Pfam" id="PF13609">
    <property type="entry name" value="Porin_4"/>
    <property type="match status" value="1"/>
</dbReference>
<comment type="subcellular location">
    <subcellularLocation>
        <location evidence="1">Cell outer membrane</location>
        <topology evidence="1">Multi-pass membrane protein</topology>
    </subcellularLocation>
</comment>
<dbReference type="GO" id="GO:0015288">
    <property type="term" value="F:porin activity"/>
    <property type="evidence" value="ECO:0007669"/>
    <property type="project" value="UniProtKB-KW"/>
</dbReference>
<organism evidence="13 14">
    <name type="scientific">Sphaerotilus natans subsp. natans DSM 6575</name>
    <dbReference type="NCBI Taxonomy" id="1286631"/>
    <lineage>
        <taxon>Bacteria</taxon>
        <taxon>Pseudomonadati</taxon>
        <taxon>Pseudomonadota</taxon>
        <taxon>Betaproteobacteria</taxon>
        <taxon>Burkholderiales</taxon>
        <taxon>Sphaerotilaceae</taxon>
        <taxon>Sphaerotilus</taxon>
    </lineage>
</organism>
<dbReference type="CDD" id="cd00342">
    <property type="entry name" value="gram_neg_porins"/>
    <property type="match status" value="1"/>
</dbReference>
<dbReference type="InterPro" id="IPR033900">
    <property type="entry name" value="Gram_neg_porin_domain"/>
</dbReference>
<evidence type="ECO:0000256" key="11">
    <source>
        <dbReference type="SAM" id="SignalP"/>
    </source>
</evidence>
<dbReference type="eggNOG" id="COG3203">
    <property type="taxonomic scope" value="Bacteria"/>
</dbReference>
<dbReference type="PATRIC" id="fig|1286631.3.peg.3403"/>
<protein>
    <recommendedName>
        <fullName evidence="12">Porin domain-containing protein</fullName>
    </recommendedName>
</protein>
<dbReference type="InterPro" id="IPR050298">
    <property type="entry name" value="Gram-neg_bact_OMP"/>
</dbReference>
<keyword evidence="3" id="KW-0813">Transport</keyword>
<dbReference type="GO" id="GO:0009279">
    <property type="term" value="C:cell outer membrane"/>
    <property type="evidence" value="ECO:0007669"/>
    <property type="project" value="UniProtKB-SubCell"/>
</dbReference>
<dbReference type="InterPro" id="IPR023614">
    <property type="entry name" value="Porin_dom_sf"/>
</dbReference>
<evidence type="ECO:0000256" key="9">
    <source>
        <dbReference type="ARBA" id="ARBA00023136"/>
    </source>
</evidence>
<evidence type="ECO:0000256" key="1">
    <source>
        <dbReference type="ARBA" id="ARBA00004571"/>
    </source>
</evidence>
<evidence type="ECO:0000256" key="4">
    <source>
        <dbReference type="ARBA" id="ARBA00022452"/>
    </source>
</evidence>
<evidence type="ECO:0000256" key="6">
    <source>
        <dbReference type="ARBA" id="ARBA00022729"/>
    </source>
</evidence>
<proteinExistence type="predicted"/>
<keyword evidence="10" id="KW-0998">Cell outer membrane</keyword>
<evidence type="ECO:0000256" key="3">
    <source>
        <dbReference type="ARBA" id="ARBA00022448"/>
    </source>
</evidence>
<evidence type="ECO:0000256" key="2">
    <source>
        <dbReference type="ARBA" id="ARBA00011233"/>
    </source>
</evidence>
<keyword evidence="7" id="KW-0406">Ion transport</keyword>
<keyword evidence="4" id="KW-1134">Transmembrane beta strand</keyword>
<dbReference type="PANTHER" id="PTHR34501:SF9">
    <property type="entry name" value="MAJOR OUTER MEMBRANE PROTEIN P.IA"/>
    <property type="match status" value="1"/>
</dbReference>
<evidence type="ECO:0000259" key="12">
    <source>
        <dbReference type="Pfam" id="PF13609"/>
    </source>
</evidence>
<keyword evidence="5" id="KW-0812">Transmembrane</keyword>
<dbReference type="PRINTS" id="PR00184">
    <property type="entry name" value="NEISSPPORIN"/>
</dbReference>
<keyword evidence="6 11" id="KW-0732">Signal</keyword>